<feature type="region of interest" description="Disordered" evidence="2">
    <location>
        <begin position="1"/>
        <end position="20"/>
    </location>
</feature>
<dbReference type="RefSeq" id="WP_211472429.1">
    <property type="nucleotide sequence ID" value="NZ_JAGSXH010000220.1"/>
</dbReference>
<dbReference type="Gene3D" id="1.10.443.10">
    <property type="entry name" value="Intergrase catalytic core"/>
    <property type="match status" value="1"/>
</dbReference>
<organism evidence="4 5">
    <name type="scientific">Actinocrinis puniceicyclus</name>
    <dbReference type="NCBI Taxonomy" id="977794"/>
    <lineage>
        <taxon>Bacteria</taxon>
        <taxon>Bacillati</taxon>
        <taxon>Actinomycetota</taxon>
        <taxon>Actinomycetes</taxon>
        <taxon>Catenulisporales</taxon>
        <taxon>Actinospicaceae</taxon>
        <taxon>Actinocrinis</taxon>
    </lineage>
</organism>
<dbReference type="Proteomes" id="UP000677913">
    <property type="component" value="Unassembled WGS sequence"/>
</dbReference>
<evidence type="ECO:0000313" key="4">
    <source>
        <dbReference type="EMBL" id="MBS2966908.1"/>
    </source>
</evidence>
<dbReference type="GO" id="GO:0015074">
    <property type="term" value="P:DNA integration"/>
    <property type="evidence" value="ECO:0007669"/>
    <property type="project" value="InterPro"/>
</dbReference>
<reference evidence="4" key="1">
    <citation type="submission" date="2021-04" db="EMBL/GenBank/DDBJ databases">
        <title>Genome based classification of Actinospica acidithermotolerans sp. nov., an actinobacterium isolated from an Indonesian hot spring.</title>
        <authorList>
            <person name="Kusuma A.B."/>
            <person name="Putra K.E."/>
            <person name="Nafisah S."/>
            <person name="Loh J."/>
            <person name="Nouioui I."/>
            <person name="Goodfellow M."/>
        </authorList>
    </citation>
    <scope>NUCLEOTIDE SEQUENCE</scope>
    <source>
        <strain evidence="4">DSM 45618</strain>
    </source>
</reference>
<dbReference type="CDD" id="cd00397">
    <property type="entry name" value="DNA_BRE_C"/>
    <property type="match status" value="1"/>
</dbReference>
<evidence type="ECO:0000256" key="1">
    <source>
        <dbReference type="ARBA" id="ARBA00023172"/>
    </source>
</evidence>
<dbReference type="AlphaFoldDB" id="A0A8J8BEZ6"/>
<gene>
    <name evidence="4" type="ORF">KGA66_27995</name>
</gene>
<feature type="domain" description="Tyr recombinase" evidence="3">
    <location>
        <begin position="408"/>
        <end position="632"/>
    </location>
</feature>
<comment type="caution">
    <text evidence="4">The sequence shown here is derived from an EMBL/GenBank/DDBJ whole genome shotgun (WGS) entry which is preliminary data.</text>
</comment>
<feature type="non-terminal residue" evidence="4">
    <location>
        <position position="744"/>
    </location>
</feature>
<dbReference type="InterPro" id="IPR013762">
    <property type="entry name" value="Integrase-like_cat_sf"/>
</dbReference>
<dbReference type="EMBL" id="JAGSXH010000220">
    <property type="protein sequence ID" value="MBS2966908.1"/>
    <property type="molecule type" value="Genomic_DNA"/>
</dbReference>
<sequence length="744" mass="82658">MSAALRLMADAPGPGDPARSGRWFDVSEFDRHSALTAAEAAALAALDLRELQRNRSTGTGPPRRTATCWNALERLRDPVDQAIGALQHEDSPKSRRFARHAGAIVLGNCGELGRAWWGWSAWDWARLIGPDRAAFNTAQARPAESGVRAFLIALAYQLGDFAEFQHVGAFNRLYLAHLVFGPSAVDAAISQAGEVAAGWGYRHQPPGAMAAILLANRSPLLRDLDDAAFARLGQHPTLSADRNHSALYSLQRICADLGYCRPPVREGRNNAPGLPAVPEPWAGYIERWHQTSTLTPHARAVVRTNLAKVGRWLAEQHPEAVEPADWTRALCAAWIAAVDRMNIGDFVARTDHLNARFGRPIAPRTKAHLLTCLRIFFHDLQEWEWVPRRFDPGRTLALPRSIAALIGTDPRVIAEDVWAKLLWAGLNLTADDLPDHGGYYPLPILRALALTWLFAGLRSDEIIRLRRGCIRWQHQGRPITGEAPEITADQAVCLLDVPVNKTNTAFTKPVDPILGQAIETWQAQRPDQPKRLDPKTNEYVEILFSTRANPVARDYLNRALIPILCAKAAVPTNDVRGRITSHRARSTIATQLYNAKEPMTLFELQAWLGHRSPVTTQHYAKITPNTLTKAYTEAGYFARNVRTIEVLIDRDAVAAADGTPWQHYDLGHGWCAYDFFEQCPHRMACAKCDFYTPKNSTKAQILEAKNNLQRMLTAIPLTEDEQAAVEDGQAALDRLIDRLTDTPT</sequence>
<evidence type="ECO:0000256" key="2">
    <source>
        <dbReference type="SAM" id="MobiDB-lite"/>
    </source>
</evidence>
<dbReference type="PROSITE" id="PS51898">
    <property type="entry name" value="TYR_RECOMBINASE"/>
    <property type="match status" value="1"/>
</dbReference>
<keyword evidence="5" id="KW-1185">Reference proteome</keyword>
<keyword evidence="1" id="KW-0233">DNA recombination</keyword>
<dbReference type="GO" id="GO:0003677">
    <property type="term" value="F:DNA binding"/>
    <property type="evidence" value="ECO:0007669"/>
    <property type="project" value="InterPro"/>
</dbReference>
<dbReference type="InterPro" id="IPR002104">
    <property type="entry name" value="Integrase_catalytic"/>
</dbReference>
<proteinExistence type="predicted"/>
<dbReference type="GO" id="GO:0006310">
    <property type="term" value="P:DNA recombination"/>
    <property type="evidence" value="ECO:0007669"/>
    <property type="project" value="UniProtKB-KW"/>
</dbReference>
<accession>A0A8J8BEZ6</accession>
<dbReference type="Pfam" id="PF00589">
    <property type="entry name" value="Phage_integrase"/>
    <property type="match status" value="1"/>
</dbReference>
<protein>
    <submittedName>
        <fullName evidence="4">Site-specific integrase</fullName>
    </submittedName>
</protein>
<name>A0A8J8BEZ6_9ACTN</name>
<evidence type="ECO:0000259" key="3">
    <source>
        <dbReference type="PROSITE" id="PS51898"/>
    </source>
</evidence>
<evidence type="ECO:0000313" key="5">
    <source>
        <dbReference type="Proteomes" id="UP000677913"/>
    </source>
</evidence>
<dbReference type="SUPFAM" id="SSF56349">
    <property type="entry name" value="DNA breaking-rejoining enzymes"/>
    <property type="match status" value="1"/>
</dbReference>
<dbReference type="InterPro" id="IPR011010">
    <property type="entry name" value="DNA_brk_join_enz"/>
</dbReference>